<proteinExistence type="predicted"/>
<reference evidence="3" key="1">
    <citation type="submission" date="2021-01" db="EMBL/GenBank/DDBJ databases">
        <title>Whole genome shotgun sequence of Demequina activiva NBRC 110675.</title>
        <authorList>
            <person name="Komaki H."/>
            <person name="Tamura T."/>
        </authorList>
    </citation>
    <scope>NUCLEOTIDE SEQUENCE</scope>
    <source>
        <strain evidence="3">NBRC 110675</strain>
    </source>
</reference>
<dbReference type="Pfam" id="PF13400">
    <property type="entry name" value="Tad"/>
    <property type="match status" value="1"/>
</dbReference>
<keyword evidence="1" id="KW-1133">Transmembrane helix</keyword>
<feature type="domain" description="Putative Flp pilus-assembly TadG-like N-terminal" evidence="2">
    <location>
        <begin position="16"/>
        <end position="62"/>
    </location>
</feature>
<name>A0A919Q1F5_9MICO</name>
<keyword evidence="4" id="KW-1185">Reference proteome</keyword>
<dbReference type="AlphaFoldDB" id="A0A919Q1F5"/>
<dbReference type="EMBL" id="BONR01000001">
    <property type="protein sequence ID" value="GIG53507.1"/>
    <property type="molecule type" value="Genomic_DNA"/>
</dbReference>
<keyword evidence="1" id="KW-0472">Membrane</keyword>
<accession>A0A919Q1F5</accession>
<sequence length="148" mass="15149">MSVRTARRVASDADDGSVSVFALGWIVVALMAVAVLVGASQVHLDRMRLVSLADELASAAAAEAAREAYTTGADQLDRAHAEAAVAAALADGSREWRDEVVVTAVGTEPDGTVTVALARHTVPLEGGWSWLPEAAGVTVTAQGSARVG</sequence>
<evidence type="ECO:0000259" key="2">
    <source>
        <dbReference type="Pfam" id="PF13400"/>
    </source>
</evidence>
<protein>
    <recommendedName>
        <fullName evidence="2">Putative Flp pilus-assembly TadG-like N-terminal domain-containing protein</fullName>
    </recommendedName>
</protein>
<evidence type="ECO:0000313" key="4">
    <source>
        <dbReference type="Proteomes" id="UP000652354"/>
    </source>
</evidence>
<gene>
    <name evidence="3" type="ORF">Dac01nite_02590</name>
</gene>
<evidence type="ECO:0000313" key="3">
    <source>
        <dbReference type="EMBL" id="GIG53507.1"/>
    </source>
</evidence>
<dbReference type="RefSeq" id="WP_203652967.1">
    <property type="nucleotide sequence ID" value="NZ_BONR01000001.1"/>
</dbReference>
<comment type="caution">
    <text evidence="3">The sequence shown here is derived from an EMBL/GenBank/DDBJ whole genome shotgun (WGS) entry which is preliminary data.</text>
</comment>
<keyword evidence="1" id="KW-0812">Transmembrane</keyword>
<organism evidence="3 4">
    <name type="scientific">Demequina activiva</name>
    <dbReference type="NCBI Taxonomy" id="1582364"/>
    <lineage>
        <taxon>Bacteria</taxon>
        <taxon>Bacillati</taxon>
        <taxon>Actinomycetota</taxon>
        <taxon>Actinomycetes</taxon>
        <taxon>Micrococcales</taxon>
        <taxon>Demequinaceae</taxon>
        <taxon>Demequina</taxon>
    </lineage>
</organism>
<dbReference type="Proteomes" id="UP000652354">
    <property type="component" value="Unassembled WGS sequence"/>
</dbReference>
<feature type="transmembrane region" description="Helical" evidence="1">
    <location>
        <begin position="20"/>
        <end position="39"/>
    </location>
</feature>
<evidence type="ECO:0000256" key="1">
    <source>
        <dbReference type="SAM" id="Phobius"/>
    </source>
</evidence>
<dbReference type="InterPro" id="IPR028087">
    <property type="entry name" value="Tad_N"/>
</dbReference>